<dbReference type="Proteomes" id="UP000887212">
    <property type="component" value="Unassembled WGS sequence"/>
</dbReference>
<evidence type="ECO:0000256" key="1">
    <source>
        <dbReference type="ARBA" id="ARBA00023015"/>
    </source>
</evidence>
<evidence type="ECO:0000313" key="7">
    <source>
        <dbReference type="EMBL" id="GIZ94947.1"/>
    </source>
</evidence>
<reference evidence="6 9" key="1">
    <citation type="submission" date="2021-07" db="EMBL/GenBank/DDBJ databases">
        <title>Whole genome sequencing of carbapenem-resistant Pseudomonas spp. isolated in Japan.</title>
        <authorList>
            <person name="Suzuki M."/>
            <person name="Maehana S."/>
            <person name="Kitasato H."/>
        </authorList>
    </citation>
    <scope>NUCLEOTIDE SEQUENCE</scope>
    <source>
        <strain evidence="6">KAM435</strain>
        <strain evidence="7 9">KAM436</strain>
    </source>
</reference>
<protein>
    <submittedName>
        <fullName evidence="6">Cyclic AMP receptor-like protein</fullName>
    </submittedName>
</protein>
<keyword evidence="2" id="KW-0238">DNA-binding</keyword>
<sequence>MIKPVPYEVVQFHKHLVTQLQALGETRSFTAGSPIASLGAADAAIYLVVRGAVSIQIVDCEQAQELTATHVAPHEVFGFAEAERSGEQQRLRIHAEAKTDCVVIELQRSQLLVLAVQHPDLLIEVCNGLARFSMKAMEKVGRFALFSARGRISSALVDLCALPDAATHPDGYQVKISKVGLAKLAGCTREMVGRVMKELHQDGLITSFGRKTIVHHDTPAL</sequence>
<dbReference type="InterPro" id="IPR036388">
    <property type="entry name" value="WH-like_DNA-bd_sf"/>
</dbReference>
<evidence type="ECO:0000313" key="6">
    <source>
        <dbReference type="EMBL" id="GIZ90576.1"/>
    </source>
</evidence>
<dbReference type="AlphaFoldDB" id="A0AA37CJE8"/>
<evidence type="ECO:0000259" key="4">
    <source>
        <dbReference type="PROSITE" id="PS50042"/>
    </source>
</evidence>
<comment type="caution">
    <text evidence="6">The sequence shown here is derived from an EMBL/GenBank/DDBJ whole genome shotgun (WGS) entry which is preliminary data.</text>
</comment>
<dbReference type="EMBL" id="BPMS01000028">
    <property type="protein sequence ID" value="GIZ90576.1"/>
    <property type="molecule type" value="Genomic_DNA"/>
</dbReference>
<dbReference type="SUPFAM" id="SSF51206">
    <property type="entry name" value="cAMP-binding domain-like"/>
    <property type="match status" value="1"/>
</dbReference>
<evidence type="ECO:0000313" key="9">
    <source>
        <dbReference type="Proteomes" id="UP000887228"/>
    </source>
</evidence>
<dbReference type="InterPro" id="IPR012318">
    <property type="entry name" value="HTH_CRP"/>
</dbReference>
<gene>
    <name evidence="6" type="primary">vfr_2</name>
    <name evidence="6" type="ORF">KAM435_39030</name>
    <name evidence="7" type="ORF">KAM436_39150</name>
</gene>
<dbReference type="SUPFAM" id="SSF46785">
    <property type="entry name" value="Winged helix' DNA-binding domain"/>
    <property type="match status" value="1"/>
</dbReference>
<dbReference type="Proteomes" id="UP000887228">
    <property type="component" value="Unassembled WGS sequence"/>
</dbReference>
<dbReference type="InterPro" id="IPR014710">
    <property type="entry name" value="RmlC-like_jellyroll"/>
</dbReference>
<name>A0AA37CJE8_AQUAC</name>
<keyword evidence="3" id="KW-0804">Transcription</keyword>
<accession>A0AA37CJE8</accession>
<dbReference type="Gene3D" id="2.60.120.10">
    <property type="entry name" value="Jelly Rolls"/>
    <property type="match status" value="1"/>
</dbReference>
<dbReference type="GO" id="GO:0006355">
    <property type="term" value="P:regulation of DNA-templated transcription"/>
    <property type="evidence" value="ECO:0007669"/>
    <property type="project" value="InterPro"/>
</dbReference>
<dbReference type="SMART" id="SM00419">
    <property type="entry name" value="HTH_CRP"/>
    <property type="match status" value="1"/>
</dbReference>
<dbReference type="CDD" id="cd00038">
    <property type="entry name" value="CAP_ED"/>
    <property type="match status" value="1"/>
</dbReference>
<dbReference type="Pfam" id="PF13545">
    <property type="entry name" value="HTH_Crp_2"/>
    <property type="match status" value="1"/>
</dbReference>
<dbReference type="Pfam" id="PF00027">
    <property type="entry name" value="cNMP_binding"/>
    <property type="match status" value="1"/>
</dbReference>
<dbReference type="RefSeq" id="WP_203788665.1">
    <property type="nucleotide sequence ID" value="NZ_AP024354.1"/>
</dbReference>
<evidence type="ECO:0000256" key="3">
    <source>
        <dbReference type="ARBA" id="ARBA00023163"/>
    </source>
</evidence>
<keyword evidence="6" id="KW-0675">Receptor</keyword>
<evidence type="ECO:0000259" key="5">
    <source>
        <dbReference type="PROSITE" id="PS51063"/>
    </source>
</evidence>
<keyword evidence="1" id="KW-0805">Transcription regulation</keyword>
<evidence type="ECO:0000256" key="2">
    <source>
        <dbReference type="ARBA" id="ARBA00023125"/>
    </source>
</evidence>
<feature type="domain" description="Cyclic nucleotide-binding" evidence="4">
    <location>
        <begin position="25"/>
        <end position="113"/>
    </location>
</feature>
<dbReference type="GO" id="GO:0003677">
    <property type="term" value="F:DNA binding"/>
    <property type="evidence" value="ECO:0007669"/>
    <property type="project" value="UniProtKB-KW"/>
</dbReference>
<dbReference type="PROSITE" id="PS50042">
    <property type="entry name" value="CNMP_BINDING_3"/>
    <property type="match status" value="1"/>
</dbReference>
<dbReference type="Gene3D" id="1.10.10.10">
    <property type="entry name" value="Winged helix-like DNA-binding domain superfamily/Winged helix DNA-binding domain"/>
    <property type="match status" value="1"/>
</dbReference>
<evidence type="ECO:0000313" key="8">
    <source>
        <dbReference type="Proteomes" id="UP000887212"/>
    </source>
</evidence>
<organism evidence="6 8">
    <name type="scientific">Aquipseudomonas alcaligenes</name>
    <name type="common">Pseudomonas alcaligenes</name>
    <dbReference type="NCBI Taxonomy" id="43263"/>
    <lineage>
        <taxon>Bacteria</taxon>
        <taxon>Pseudomonadati</taxon>
        <taxon>Pseudomonadota</taxon>
        <taxon>Gammaproteobacteria</taxon>
        <taxon>Pseudomonadales</taxon>
        <taxon>Pseudomonadaceae</taxon>
        <taxon>Aquipseudomonas</taxon>
    </lineage>
</organism>
<dbReference type="EMBL" id="BPMT01000026">
    <property type="protein sequence ID" value="GIZ94947.1"/>
    <property type="molecule type" value="Genomic_DNA"/>
</dbReference>
<dbReference type="InterPro" id="IPR018490">
    <property type="entry name" value="cNMP-bd_dom_sf"/>
</dbReference>
<proteinExistence type="predicted"/>
<dbReference type="InterPro" id="IPR000595">
    <property type="entry name" value="cNMP-bd_dom"/>
</dbReference>
<dbReference type="PROSITE" id="PS51063">
    <property type="entry name" value="HTH_CRP_2"/>
    <property type="match status" value="1"/>
</dbReference>
<feature type="domain" description="HTH crp-type" evidence="5">
    <location>
        <begin position="146"/>
        <end position="219"/>
    </location>
</feature>
<dbReference type="InterPro" id="IPR036390">
    <property type="entry name" value="WH_DNA-bd_sf"/>
</dbReference>